<dbReference type="Gene3D" id="3.10.105.10">
    <property type="entry name" value="Dipeptide-binding Protein, Domain 3"/>
    <property type="match status" value="1"/>
</dbReference>
<reference evidence="4" key="1">
    <citation type="submission" date="2016-11" db="EMBL/GenBank/DDBJ databases">
        <authorList>
            <person name="Varghese N."/>
            <person name="Submissions S."/>
        </authorList>
    </citation>
    <scope>NUCLEOTIDE SEQUENCE [LARGE SCALE GENOMIC DNA]</scope>
    <source>
        <strain evidence="4">UWOS</strain>
    </source>
</reference>
<dbReference type="AlphaFoldDB" id="A0A1M6XG87"/>
<dbReference type="PANTHER" id="PTHR30290">
    <property type="entry name" value="PERIPLASMIC BINDING COMPONENT OF ABC TRANSPORTER"/>
    <property type="match status" value="1"/>
</dbReference>
<gene>
    <name evidence="3" type="ORF">SAMN02745108_02410</name>
    <name evidence="2" type="ORF">SAMN05720469_1319</name>
</gene>
<reference evidence="2" key="2">
    <citation type="submission" date="2016-11" db="EMBL/GenBank/DDBJ databases">
        <authorList>
            <person name="Jaros S."/>
            <person name="Januszkiewicz K."/>
            <person name="Wedrychowicz H."/>
        </authorList>
    </citation>
    <scope>NUCLEOTIDE SEQUENCE [LARGE SCALE GENOMIC DNA]</scope>
    <source>
        <strain evidence="2">UWOS</strain>
    </source>
</reference>
<evidence type="ECO:0000313" key="2">
    <source>
        <dbReference type="EMBL" id="SHL04825.1"/>
    </source>
</evidence>
<dbReference type="GO" id="GO:0015833">
    <property type="term" value="P:peptide transport"/>
    <property type="evidence" value="ECO:0007669"/>
    <property type="project" value="TreeGrafter"/>
</dbReference>
<dbReference type="GO" id="GO:1904680">
    <property type="term" value="F:peptide transmembrane transporter activity"/>
    <property type="evidence" value="ECO:0007669"/>
    <property type="project" value="TreeGrafter"/>
</dbReference>
<name>A0A1M6XG87_9BACT</name>
<proteinExistence type="predicted"/>
<dbReference type="PIRSF" id="PIRSF002741">
    <property type="entry name" value="MppA"/>
    <property type="match status" value="1"/>
</dbReference>
<keyword evidence="4" id="KW-1185">Reference proteome</keyword>
<dbReference type="Pfam" id="PF00496">
    <property type="entry name" value="SBP_bac_5"/>
    <property type="match status" value="1"/>
</dbReference>
<dbReference type="Gene3D" id="3.90.76.10">
    <property type="entry name" value="Dipeptide-binding Protein, Domain 1"/>
    <property type="match status" value="1"/>
</dbReference>
<dbReference type="RefSeq" id="WP_073305686.1">
    <property type="nucleotide sequence ID" value="NZ_FRAW01000031.1"/>
</dbReference>
<evidence type="ECO:0000313" key="5">
    <source>
        <dbReference type="Proteomes" id="UP000190449"/>
    </source>
</evidence>
<accession>A0A1T4QUT3</accession>
<accession>A0A1M6XG87</accession>
<dbReference type="Gene3D" id="3.40.190.10">
    <property type="entry name" value="Periplasmic binding protein-like II"/>
    <property type="match status" value="1"/>
</dbReference>
<evidence type="ECO:0000313" key="4">
    <source>
        <dbReference type="Proteomes" id="UP000184275"/>
    </source>
</evidence>
<dbReference type="PANTHER" id="PTHR30290:SF82">
    <property type="entry name" value="ABC-TYPE DIPEPTIDE_OLIGOPEPTIDE TRANSPORT SYSTEM, PERIPLASMIC COMPONENT"/>
    <property type="match status" value="1"/>
</dbReference>
<dbReference type="EMBL" id="FUWU01000054">
    <property type="protein sequence ID" value="SKA07367.1"/>
    <property type="molecule type" value="Genomic_DNA"/>
</dbReference>
<evidence type="ECO:0000259" key="1">
    <source>
        <dbReference type="Pfam" id="PF00496"/>
    </source>
</evidence>
<dbReference type="Proteomes" id="UP000184275">
    <property type="component" value="Unassembled WGS sequence"/>
</dbReference>
<dbReference type="EMBL" id="FRAW01000031">
    <property type="protein sequence ID" value="SHL04825.1"/>
    <property type="molecule type" value="Genomic_DNA"/>
</dbReference>
<reference evidence="3 5" key="3">
    <citation type="submission" date="2017-02" db="EMBL/GenBank/DDBJ databases">
        <authorList>
            <person name="Peterson S.W."/>
        </authorList>
    </citation>
    <scope>NUCLEOTIDE SEQUENCE [LARGE SCALE GENOMIC DNA]</scope>
    <source>
        <strain evidence="3 5">ATCC 43854</strain>
    </source>
</reference>
<sequence>MNCLKTIAKGTVALSACFGILVGCGGPDSTDAASDTLPRKETLYLSGQQWGTPNSFNPLAESWNAAWPVGGRFNLMYEPLITYNTLNGRMESLLGTLVEELSNNDSVVVDLNPKAKWSDGVPVSAKDVKFIFELGHHYSGVAINTSEQITGVNVQVVATVDSASGDTLSKVERLSFMINKNGRNNPLSVRDLLQAIRIVPEHIFGKLIAEKGNSVEEVKKLMLDKNPADGKDPVISGPYNLSGYSTTKIILKRRDDYWGNEALHNGKLPAPKFIVHPIYKSNEHSTIALRDGDLDASMSFVPRIWRKAGADVHAWFDKPPYFAPGAMPMMMINTLRKPLDNKYFRRAIATAIDYAAIRQFAVSNYTSELEPGLIMPTNLEGKYVNKEDCDQYGVKLNLTGQERIDSTQALLKLAGVKSVFNESGVLDHMEYENGERIKTIFITSPNGWTDWEAMVTIAVESLRKAGLDIREGFVDGGQYWPAMGQGNFDLVMHKPTADVTPSLPWSRFNEVMSSRDWAPLGSWAGTNIGRYNQPGTPNFRPEVDSLLTLIPLMTDSVAIASAYRTLNRIFMEDQVSIPLAYLPEQYYEYSDRVWTNWPNANNPQGLPQQLPWIAYGTNILWNLQLQK</sequence>
<dbReference type="InterPro" id="IPR039424">
    <property type="entry name" value="SBP_5"/>
</dbReference>
<dbReference type="STRING" id="28122.SAMN02745108_02410"/>
<dbReference type="Proteomes" id="UP000190449">
    <property type="component" value="Unassembled WGS sequence"/>
</dbReference>
<dbReference type="InterPro" id="IPR030678">
    <property type="entry name" value="Peptide/Ni-bd"/>
</dbReference>
<organism evidence="2 4">
    <name type="scientific">Fibrobacter intestinalis</name>
    <dbReference type="NCBI Taxonomy" id="28122"/>
    <lineage>
        <taxon>Bacteria</taxon>
        <taxon>Pseudomonadati</taxon>
        <taxon>Fibrobacterota</taxon>
        <taxon>Fibrobacteria</taxon>
        <taxon>Fibrobacterales</taxon>
        <taxon>Fibrobacteraceae</taxon>
        <taxon>Fibrobacter</taxon>
    </lineage>
</organism>
<dbReference type="SUPFAM" id="SSF53850">
    <property type="entry name" value="Periplasmic binding protein-like II"/>
    <property type="match status" value="1"/>
</dbReference>
<dbReference type="GO" id="GO:0030288">
    <property type="term" value="C:outer membrane-bounded periplasmic space"/>
    <property type="evidence" value="ECO:0007669"/>
    <property type="project" value="UniProtKB-ARBA"/>
</dbReference>
<protein>
    <submittedName>
        <fullName evidence="2">Peptide/nickel transport system substrate-binding protein</fullName>
    </submittedName>
</protein>
<dbReference type="InterPro" id="IPR000914">
    <property type="entry name" value="SBP_5_dom"/>
</dbReference>
<dbReference type="GO" id="GO:0043190">
    <property type="term" value="C:ATP-binding cassette (ABC) transporter complex"/>
    <property type="evidence" value="ECO:0007669"/>
    <property type="project" value="InterPro"/>
</dbReference>
<feature type="domain" description="Solute-binding protein family 5" evidence="1">
    <location>
        <begin position="60"/>
        <end position="501"/>
    </location>
</feature>
<evidence type="ECO:0000313" key="3">
    <source>
        <dbReference type="EMBL" id="SKA07367.1"/>
    </source>
</evidence>
<dbReference type="CDD" id="cd08509">
    <property type="entry name" value="PBP2_TmCBP_oligosaccharides_like"/>
    <property type="match status" value="1"/>
</dbReference>
<dbReference type="PROSITE" id="PS51257">
    <property type="entry name" value="PROKAR_LIPOPROTEIN"/>
    <property type="match status" value="1"/>
</dbReference>